<sequence length="140" mass="14786">MKKLRKLLGQNSGIAAVEFALVLPLLLLFLFGIIEMGLAWHTKQVVTNVCREGARYGTLYTATPSADPNGDVVTYVNQLLTNLGFPAAQIVSVTCTGAEGATGDPVTVSVSANHYFPVLSPIAGLQSAITINGTAVMRHE</sequence>
<dbReference type="InterPro" id="IPR012495">
    <property type="entry name" value="TadE-like_dom"/>
</dbReference>
<accession>A0AAU9E950</accession>
<dbReference type="Proteomes" id="UP001366166">
    <property type="component" value="Chromosome"/>
</dbReference>
<reference evidence="4" key="1">
    <citation type="journal article" date="2023" name="Arch. Microbiol.">
        <title>Desulfoferula mesophilus gen. nov. sp. nov., a mesophilic sulfate-reducing bacterium isolated from a brackish lake sediment.</title>
        <authorList>
            <person name="Watanabe T."/>
            <person name="Yabe T."/>
            <person name="Tsuji J.M."/>
            <person name="Fukui M."/>
        </authorList>
    </citation>
    <scope>NUCLEOTIDE SEQUENCE [LARGE SCALE GENOMIC DNA]</scope>
    <source>
        <strain evidence="4">12FAK</strain>
    </source>
</reference>
<feature type="domain" description="TadE-like" evidence="2">
    <location>
        <begin position="13"/>
        <end position="55"/>
    </location>
</feature>
<dbReference type="Pfam" id="PF07811">
    <property type="entry name" value="TadE"/>
    <property type="match status" value="1"/>
</dbReference>
<evidence type="ECO:0000313" key="4">
    <source>
        <dbReference type="Proteomes" id="UP001366166"/>
    </source>
</evidence>
<evidence type="ECO:0000256" key="1">
    <source>
        <dbReference type="SAM" id="Phobius"/>
    </source>
</evidence>
<dbReference type="KEGG" id="dmp:FAK_07340"/>
<dbReference type="AlphaFoldDB" id="A0AAU9E950"/>
<proteinExistence type="predicted"/>
<feature type="transmembrane region" description="Helical" evidence="1">
    <location>
        <begin position="12"/>
        <end position="34"/>
    </location>
</feature>
<dbReference type="RefSeq" id="WP_338605419.1">
    <property type="nucleotide sequence ID" value="NZ_AP028679.1"/>
</dbReference>
<evidence type="ECO:0000259" key="2">
    <source>
        <dbReference type="Pfam" id="PF07811"/>
    </source>
</evidence>
<keyword evidence="1" id="KW-1133">Transmembrane helix</keyword>
<organism evidence="3 4">
    <name type="scientific">Desulfoferula mesophila</name>
    <dbReference type="NCBI Taxonomy" id="3058419"/>
    <lineage>
        <taxon>Bacteria</taxon>
        <taxon>Pseudomonadati</taxon>
        <taxon>Thermodesulfobacteriota</taxon>
        <taxon>Desulfarculia</taxon>
        <taxon>Desulfarculales</taxon>
        <taxon>Desulfarculaceae</taxon>
        <taxon>Desulfoferula</taxon>
    </lineage>
</organism>
<keyword evidence="1" id="KW-0812">Transmembrane</keyword>
<evidence type="ECO:0000313" key="3">
    <source>
        <dbReference type="EMBL" id="BEQ13668.1"/>
    </source>
</evidence>
<name>A0AAU9E950_9BACT</name>
<keyword evidence="1" id="KW-0472">Membrane</keyword>
<dbReference type="EMBL" id="AP028679">
    <property type="protein sequence ID" value="BEQ13668.1"/>
    <property type="molecule type" value="Genomic_DNA"/>
</dbReference>
<protein>
    <recommendedName>
        <fullName evidence="2">TadE-like domain-containing protein</fullName>
    </recommendedName>
</protein>
<gene>
    <name evidence="3" type="ORF">FAK_07340</name>
</gene>
<keyword evidence="4" id="KW-1185">Reference proteome</keyword>